<proteinExistence type="predicted"/>
<name>A0A6B1G2K1_9CHLR</name>
<dbReference type="EMBL" id="VYDA01000668">
    <property type="protein sequence ID" value="MYH63723.1"/>
    <property type="molecule type" value="Genomic_DNA"/>
</dbReference>
<feature type="compositionally biased region" description="Basic and acidic residues" evidence="1">
    <location>
        <begin position="32"/>
        <end position="53"/>
    </location>
</feature>
<evidence type="ECO:0000259" key="2">
    <source>
        <dbReference type="SMART" id="SM00894"/>
    </source>
</evidence>
<accession>A0A6B1G2K1</accession>
<dbReference type="SMART" id="SM00894">
    <property type="entry name" value="Excalibur"/>
    <property type="match status" value="1"/>
</dbReference>
<dbReference type="Pfam" id="PF05901">
    <property type="entry name" value="Excalibur"/>
    <property type="match status" value="1"/>
</dbReference>
<protein>
    <submittedName>
        <fullName evidence="3">Excalibur calcium-binding domain-containing protein</fullName>
    </submittedName>
</protein>
<sequence>MDQAEANTARRVLDACPRNCTEAHSMGMSNMGRDHRSYQPKFDRNRDGIACER</sequence>
<dbReference type="InterPro" id="IPR008613">
    <property type="entry name" value="Excalibur_Ca-bd_domain"/>
</dbReference>
<evidence type="ECO:0000256" key="1">
    <source>
        <dbReference type="SAM" id="MobiDB-lite"/>
    </source>
</evidence>
<feature type="region of interest" description="Disordered" evidence="1">
    <location>
        <begin position="24"/>
        <end position="53"/>
    </location>
</feature>
<dbReference type="AlphaFoldDB" id="A0A6B1G2K1"/>
<reference evidence="3" key="1">
    <citation type="submission" date="2019-09" db="EMBL/GenBank/DDBJ databases">
        <title>Characterisation of the sponge microbiome using genome-centric metagenomics.</title>
        <authorList>
            <person name="Engelberts J.P."/>
            <person name="Robbins S.J."/>
            <person name="De Goeij J.M."/>
            <person name="Aranda M."/>
            <person name="Bell S.C."/>
            <person name="Webster N.S."/>
        </authorList>
    </citation>
    <scope>NUCLEOTIDE SEQUENCE</scope>
    <source>
        <strain evidence="3">SB0675_bin_29</strain>
    </source>
</reference>
<organism evidence="3">
    <name type="scientific">Caldilineaceae bacterium SB0675_bin_29</name>
    <dbReference type="NCBI Taxonomy" id="2605266"/>
    <lineage>
        <taxon>Bacteria</taxon>
        <taxon>Bacillati</taxon>
        <taxon>Chloroflexota</taxon>
        <taxon>Caldilineae</taxon>
        <taxon>Caldilineales</taxon>
        <taxon>Caldilineaceae</taxon>
    </lineage>
</organism>
<gene>
    <name evidence="3" type="ORF">F4148_18905</name>
</gene>
<comment type="caution">
    <text evidence="3">The sequence shown here is derived from an EMBL/GenBank/DDBJ whole genome shotgun (WGS) entry which is preliminary data.</text>
</comment>
<feature type="domain" description="Excalibur calcium-binding" evidence="2">
    <location>
        <begin position="16"/>
        <end position="52"/>
    </location>
</feature>
<evidence type="ECO:0000313" key="3">
    <source>
        <dbReference type="EMBL" id="MYH63723.1"/>
    </source>
</evidence>